<dbReference type="AlphaFoldDB" id="E6Q3F8"/>
<dbReference type="EMBL" id="CABO01000022">
    <property type="protein sequence ID" value="CBI01719.1"/>
    <property type="molecule type" value="Genomic_DNA"/>
</dbReference>
<organism evidence="1">
    <name type="scientific">mine drainage metagenome</name>
    <dbReference type="NCBI Taxonomy" id="410659"/>
    <lineage>
        <taxon>unclassified sequences</taxon>
        <taxon>metagenomes</taxon>
        <taxon>ecological metagenomes</taxon>
    </lineage>
</organism>
<evidence type="ECO:0008006" key="2">
    <source>
        <dbReference type="Google" id="ProtNLM"/>
    </source>
</evidence>
<name>E6Q3F8_9ZZZZ</name>
<reference evidence="1" key="1">
    <citation type="submission" date="2009-10" db="EMBL/GenBank/DDBJ databases">
        <title>Diversity of trophic interactions inside an arsenic-rich microbial ecosystem.</title>
        <authorList>
            <person name="Bertin P.N."/>
            <person name="Heinrich-Salmeron A."/>
            <person name="Pelletier E."/>
            <person name="Goulhen-Chollet F."/>
            <person name="Arsene-Ploetze F."/>
            <person name="Gallien S."/>
            <person name="Calteau A."/>
            <person name="Vallenet D."/>
            <person name="Casiot C."/>
            <person name="Chane-Woon-Ming B."/>
            <person name="Giloteaux L."/>
            <person name="Barakat M."/>
            <person name="Bonnefoy V."/>
            <person name="Bruneel O."/>
            <person name="Chandler M."/>
            <person name="Cleiss J."/>
            <person name="Duran R."/>
            <person name="Elbaz-Poulichet F."/>
            <person name="Fonknechten N."/>
            <person name="Lauga B."/>
            <person name="Mornico D."/>
            <person name="Ortet P."/>
            <person name="Schaeffer C."/>
            <person name="Siguier P."/>
            <person name="Alexander Thil Smith A."/>
            <person name="Van Dorsselaer A."/>
            <person name="Weissenbach J."/>
            <person name="Medigue C."/>
            <person name="Le Paslier D."/>
        </authorList>
    </citation>
    <scope>NUCLEOTIDE SEQUENCE</scope>
</reference>
<proteinExistence type="predicted"/>
<sequence>MGSALTVSPHADIPGLVRPTGRLDERDAFLPYRGPWSPRLAAHLLRRAGFGGDPTDVSRVAAMGMERAVDSLMQLPPIESVVPPSGLFDAVGYIEAHGGFRALRSEDVAQKRELFMRVRMGEHRSILALQQWWLQRMLNAGAPLQEKMAFYFHGHFTTASLQKNVTAPMTLAQNQLFRRYALGNLRDLTKALSRDPAMLLYLDNARNNKAHPNENYARELMELFTLGLGAYTEEDVRQAARAWTGYEVFPLRGIARYNPRKHDDGIKTFLGHTGAFNGDDIVDIIFEQPQCARFFATSLLNAFLYNDPEDALITQTASLLRKHDYELRPTIGALLRSDVFYSPRAYRALVKSPVEFVVGAHKAAGLASIDPRSRGALRQMGQILFFPPNVAGWPGGENWLTSDMTIARDNFLAGLVTGRAIERSWLANAPTDASQAAAAMLASILQGDASASARSDLERYLDGAGSSALGTLSSENFDQRMRGGAYLTMAMPGFTLA</sequence>
<evidence type="ECO:0000313" key="1">
    <source>
        <dbReference type="EMBL" id="CBI01719.1"/>
    </source>
</evidence>
<dbReference type="InterPro" id="IPR014917">
    <property type="entry name" value="DUF1800"/>
</dbReference>
<comment type="caution">
    <text evidence="1">The sequence shown here is derived from an EMBL/GenBank/DDBJ whole genome shotgun (WGS) entry which is preliminary data.</text>
</comment>
<gene>
    <name evidence="1" type="ORF">CARN4_2034</name>
</gene>
<dbReference type="Pfam" id="PF08811">
    <property type="entry name" value="DUF1800"/>
    <property type="match status" value="1"/>
</dbReference>
<accession>E6Q3F8</accession>
<protein>
    <recommendedName>
        <fullName evidence="2">DUF1800 domain-containing protein</fullName>
    </recommendedName>
</protein>